<dbReference type="GO" id="GO:0005634">
    <property type="term" value="C:nucleus"/>
    <property type="evidence" value="ECO:0007669"/>
    <property type="project" value="InterPro"/>
</dbReference>
<sequence length="371" mass="41131">MDKFAPNPHDRSSEAPANPRFTSQAATTEDLLKAQTVGLVNLNDYRKRRAEALDRKERGDSTVSSGASTPLDRASTPNPVFKKKRKIAGKGKLSFGVEEDEETDSNVSKASTPRAITPADSSAISSEAGGNVIKKRLGANSKIGLKPRVMTKTALQREAQQAELARQDFLVMREAVKATEVVIPFVFYDGTNVPGGRCRMKKGEQIWLFLDKARKVGATLGVGGDKSRSDWARVSVDDLMLVRGEVIIPHHYEIYHFLFNEVTGFNGLLFDYSAQPTNATPAPADTEADEDLASYDPLNQSRKKKNKESTIPDEELEGFKDDPATTKVVDRRWYERNKHIFPASAWADYAPDKDLSKLQRKDAEGNAFFFS</sequence>
<dbReference type="GO" id="GO:0006325">
    <property type="term" value="P:chromatin organization"/>
    <property type="evidence" value="ECO:0007669"/>
    <property type="project" value="TreeGrafter"/>
</dbReference>
<dbReference type="InterPro" id="IPR007005">
    <property type="entry name" value="XAP5"/>
</dbReference>
<feature type="compositionally biased region" description="Basic and acidic residues" evidence="1">
    <location>
        <begin position="1"/>
        <end position="13"/>
    </location>
</feature>
<feature type="domain" description="FAM50A/XAP5 C-terminal" evidence="2">
    <location>
        <begin position="179"/>
        <end position="357"/>
    </location>
</feature>
<name>A0A9W8YDJ0_9PLEO</name>
<feature type="compositionally biased region" description="Basic and acidic residues" evidence="1">
    <location>
        <begin position="51"/>
        <end position="60"/>
    </location>
</feature>
<feature type="region of interest" description="Disordered" evidence="1">
    <location>
        <begin position="1"/>
        <end position="29"/>
    </location>
</feature>
<dbReference type="AlphaFoldDB" id="A0A9W8YDJ0"/>
<dbReference type="PANTHER" id="PTHR12722">
    <property type="entry name" value="XAP-5 PROTEIN-RELATED"/>
    <property type="match status" value="1"/>
</dbReference>
<evidence type="ECO:0000256" key="1">
    <source>
        <dbReference type="SAM" id="MobiDB-lite"/>
    </source>
</evidence>
<evidence type="ECO:0000313" key="4">
    <source>
        <dbReference type="Proteomes" id="UP001140560"/>
    </source>
</evidence>
<keyword evidence="4" id="KW-1185">Reference proteome</keyword>
<dbReference type="Proteomes" id="UP001140560">
    <property type="component" value="Unassembled WGS sequence"/>
</dbReference>
<organism evidence="3 4">
    <name type="scientific">Neocucurbitaria cava</name>
    <dbReference type="NCBI Taxonomy" id="798079"/>
    <lineage>
        <taxon>Eukaryota</taxon>
        <taxon>Fungi</taxon>
        <taxon>Dikarya</taxon>
        <taxon>Ascomycota</taxon>
        <taxon>Pezizomycotina</taxon>
        <taxon>Dothideomycetes</taxon>
        <taxon>Pleosporomycetidae</taxon>
        <taxon>Pleosporales</taxon>
        <taxon>Pleosporineae</taxon>
        <taxon>Cucurbitariaceae</taxon>
        <taxon>Neocucurbitaria</taxon>
    </lineage>
</organism>
<comment type="caution">
    <text evidence="3">The sequence shown here is derived from an EMBL/GenBank/DDBJ whole genome shotgun (WGS) entry which is preliminary data.</text>
</comment>
<feature type="region of interest" description="Disordered" evidence="1">
    <location>
        <begin position="296"/>
        <end position="322"/>
    </location>
</feature>
<evidence type="ECO:0000259" key="2">
    <source>
        <dbReference type="Pfam" id="PF04921"/>
    </source>
</evidence>
<gene>
    <name evidence="3" type="ORF">N0V83_003154</name>
</gene>
<dbReference type="Pfam" id="PF04921">
    <property type="entry name" value="XAP5"/>
    <property type="match status" value="1"/>
</dbReference>
<protein>
    <recommendedName>
        <fullName evidence="2">FAM50A/XAP5 C-terminal domain-containing protein</fullName>
    </recommendedName>
</protein>
<proteinExistence type="predicted"/>
<dbReference type="PANTHER" id="PTHR12722:SF0">
    <property type="entry name" value="PROTEIN FAM50A"/>
    <property type="match status" value="1"/>
</dbReference>
<reference evidence="3" key="1">
    <citation type="submission" date="2022-10" db="EMBL/GenBank/DDBJ databases">
        <title>Tapping the CABI collections for fungal endophytes: first genome assemblies for Collariella, Neodidymelliopsis, Ascochyta clinopodiicola, Didymella pomorum, Didymosphaeria variabile, Neocosmospora piperis and Neocucurbitaria cava.</title>
        <authorList>
            <person name="Hill R."/>
        </authorList>
    </citation>
    <scope>NUCLEOTIDE SEQUENCE</scope>
    <source>
        <strain evidence="3">IMI 356814</strain>
    </source>
</reference>
<dbReference type="EMBL" id="JAPEUY010000005">
    <property type="protein sequence ID" value="KAJ4372863.1"/>
    <property type="molecule type" value="Genomic_DNA"/>
</dbReference>
<dbReference type="InterPro" id="IPR048337">
    <property type="entry name" value="FAM50A/XAP5_C"/>
</dbReference>
<feature type="region of interest" description="Disordered" evidence="1">
    <location>
        <begin position="51"/>
        <end position="127"/>
    </location>
</feature>
<dbReference type="OrthoDB" id="1562195at2759"/>
<evidence type="ECO:0000313" key="3">
    <source>
        <dbReference type="EMBL" id="KAJ4372863.1"/>
    </source>
</evidence>
<accession>A0A9W8YDJ0</accession>